<sequence>MSQFSDTAPIATHPRARGVGSRLLGGSSERSWPPASAAHRTRADLLPLRFPRTILRGDGRITVFRSDQNGLGARHLGIGMSISGAFIAVFLLARLIIEWDPAHIPVLSILAWVILLATAVAVHLAVHKLASLLPLWLFLAALGACAVVVALDLAGSSGATGAGNFSTAAPAVGAFLLSIVTLRETGEITMATVALGLAMSAATLFETRADLLTLGPDILSIALAVAPPLVGASIVQAFRRMVQRELDLVLVQSTVSQPRFAVGMLASEQLARLDLDAETLLDDVAQGRTALPLTPSTATTAASLATQLRLHLIEGRTETWLHHAITESEFLGPVVALSDPAGLAGLLSPPQRDGLLLTIWLLIGDTARSGTSVSLRLGPIAPTHGAGPHRKVRFPIELTTTGVARRRVDPETWQAIRAVGPHVDSNRAGSLRVDIECSVDNPADA</sequence>
<organism evidence="2 4">
    <name type="scientific">Cryobacterium flavum</name>
    <dbReference type="NCBI Taxonomy" id="1424659"/>
    <lineage>
        <taxon>Bacteria</taxon>
        <taxon>Bacillati</taxon>
        <taxon>Actinomycetota</taxon>
        <taxon>Actinomycetes</taxon>
        <taxon>Micrococcales</taxon>
        <taxon>Microbacteriaceae</taxon>
        <taxon>Cryobacterium</taxon>
    </lineage>
</organism>
<protein>
    <submittedName>
        <fullName evidence="2">Uncharacterized protein</fullName>
    </submittedName>
</protein>
<dbReference type="Proteomes" id="UP000298252">
    <property type="component" value="Unassembled WGS sequence"/>
</dbReference>
<reference evidence="2 4" key="1">
    <citation type="submission" date="2016-10" db="EMBL/GenBank/DDBJ databases">
        <authorList>
            <person name="Varghese N."/>
            <person name="Submissions S."/>
        </authorList>
    </citation>
    <scope>NUCLEOTIDE SEQUENCE [LARGE SCALE GENOMIC DNA]</scope>
    <source>
        <strain evidence="2 4">CGMCC 1.11215</strain>
    </source>
</reference>
<evidence type="ECO:0000313" key="3">
    <source>
        <dbReference type="EMBL" id="TFB81559.1"/>
    </source>
</evidence>
<evidence type="ECO:0000256" key="1">
    <source>
        <dbReference type="SAM" id="Phobius"/>
    </source>
</evidence>
<keyword evidence="1" id="KW-1133">Transmembrane helix</keyword>
<feature type="transmembrane region" description="Helical" evidence="1">
    <location>
        <begin position="188"/>
        <end position="206"/>
    </location>
</feature>
<feature type="transmembrane region" description="Helical" evidence="1">
    <location>
        <begin position="133"/>
        <end position="155"/>
    </location>
</feature>
<accession>A0A4R8VER4</accession>
<keyword evidence="1" id="KW-0812">Transmembrane</keyword>
<dbReference type="STRING" id="1424659.SAMN05216368_10642"/>
<feature type="transmembrane region" description="Helical" evidence="1">
    <location>
        <begin position="103"/>
        <end position="126"/>
    </location>
</feature>
<dbReference type="EMBL" id="FNIB01000006">
    <property type="protein sequence ID" value="SDN56211.1"/>
    <property type="molecule type" value="Genomic_DNA"/>
</dbReference>
<proteinExistence type="predicted"/>
<dbReference type="AlphaFoldDB" id="A0A4R8VER4"/>
<gene>
    <name evidence="3" type="ORF">E3O21_01735</name>
    <name evidence="2" type="ORF">SAMN05216368_10642</name>
</gene>
<dbReference type="Proteomes" id="UP000199639">
    <property type="component" value="Unassembled WGS sequence"/>
</dbReference>
<feature type="transmembrane region" description="Helical" evidence="1">
    <location>
        <begin position="75"/>
        <end position="97"/>
    </location>
</feature>
<feature type="transmembrane region" description="Helical" evidence="1">
    <location>
        <begin position="161"/>
        <end position="181"/>
    </location>
</feature>
<feature type="transmembrane region" description="Helical" evidence="1">
    <location>
        <begin position="218"/>
        <end position="238"/>
    </location>
</feature>
<dbReference type="EMBL" id="SOFD01000005">
    <property type="protein sequence ID" value="TFB81559.1"/>
    <property type="molecule type" value="Genomic_DNA"/>
</dbReference>
<evidence type="ECO:0000313" key="4">
    <source>
        <dbReference type="Proteomes" id="UP000199639"/>
    </source>
</evidence>
<keyword evidence="1" id="KW-0472">Membrane</keyword>
<dbReference type="RefSeq" id="WP_092340569.1">
    <property type="nucleotide sequence ID" value="NZ_FNIB01000006.1"/>
</dbReference>
<keyword evidence="5" id="KW-1185">Reference proteome</keyword>
<reference evidence="3 5" key="2">
    <citation type="submission" date="2019-03" db="EMBL/GenBank/DDBJ databases">
        <title>Genomics of glacier-inhabiting Cryobacterium strains.</title>
        <authorList>
            <person name="Liu Q."/>
            <person name="Xin Y.-H."/>
        </authorList>
    </citation>
    <scope>NUCLEOTIDE SEQUENCE [LARGE SCALE GENOMIC DNA]</scope>
    <source>
        <strain evidence="3 5">Hh8</strain>
    </source>
</reference>
<evidence type="ECO:0000313" key="2">
    <source>
        <dbReference type="EMBL" id="SDN56211.1"/>
    </source>
</evidence>
<name>A0A4R8VER4_9MICO</name>
<evidence type="ECO:0000313" key="5">
    <source>
        <dbReference type="Proteomes" id="UP000298252"/>
    </source>
</evidence>